<evidence type="ECO:0000313" key="2">
    <source>
        <dbReference type="Proteomes" id="UP001642360"/>
    </source>
</evidence>
<accession>A0ABC8RVF3</accession>
<sequence>MSISEISSSPSLPVASSLSPLRVQLVSKSVSDRLLGKFCDVSEFDFDYTQSGLWSPPVQRSVFMSSPAGKIFTENEMLVKLRSVLEGQRRRRYRVCFKAFWCSPKR</sequence>
<protein>
    <submittedName>
        <fullName evidence="1">Uncharacterized protein</fullName>
    </submittedName>
</protein>
<dbReference type="AlphaFoldDB" id="A0ABC8RVF3"/>
<gene>
    <name evidence="1" type="ORF">ILEXP_LOCUS16020</name>
</gene>
<dbReference type="PANTHER" id="PTHR34287">
    <property type="entry name" value="OS06G0551500 PROTEIN-RELATED"/>
    <property type="match status" value="1"/>
</dbReference>
<dbReference type="EMBL" id="CAUOFW020001725">
    <property type="protein sequence ID" value="CAK9148091.1"/>
    <property type="molecule type" value="Genomic_DNA"/>
</dbReference>
<keyword evidence="2" id="KW-1185">Reference proteome</keyword>
<name>A0ABC8RVF3_9AQUA</name>
<evidence type="ECO:0000313" key="1">
    <source>
        <dbReference type="EMBL" id="CAK9148091.1"/>
    </source>
</evidence>
<comment type="caution">
    <text evidence="1">The sequence shown here is derived from an EMBL/GenBank/DDBJ whole genome shotgun (WGS) entry which is preliminary data.</text>
</comment>
<dbReference type="Proteomes" id="UP001642360">
    <property type="component" value="Unassembled WGS sequence"/>
</dbReference>
<proteinExistence type="predicted"/>
<organism evidence="1 2">
    <name type="scientific">Ilex paraguariensis</name>
    <name type="common">yerba mate</name>
    <dbReference type="NCBI Taxonomy" id="185542"/>
    <lineage>
        <taxon>Eukaryota</taxon>
        <taxon>Viridiplantae</taxon>
        <taxon>Streptophyta</taxon>
        <taxon>Embryophyta</taxon>
        <taxon>Tracheophyta</taxon>
        <taxon>Spermatophyta</taxon>
        <taxon>Magnoliopsida</taxon>
        <taxon>eudicotyledons</taxon>
        <taxon>Gunneridae</taxon>
        <taxon>Pentapetalae</taxon>
        <taxon>asterids</taxon>
        <taxon>campanulids</taxon>
        <taxon>Aquifoliales</taxon>
        <taxon>Aquifoliaceae</taxon>
        <taxon>Ilex</taxon>
    </lineage>
</organism>
<reference evidence="1 2" key="1">
    <citation type="submission" date="2024-02" db="EMBL/GenBank/DDBJ databases">
        <authorList>
            <person name="Vignale AGUSTIN F."/>
            <person name="Sosa J E."/>
            <person name="Modenutti C."/>
        </authorList>
    </citation>
    <scope>NUCLEOTIDE SEQUENCE [LARGE SCALE GENOMIC DNA]</scope>
</reference>
<dbReference type="PANTHER" id="PTHR34287:SF2">
    <property type="match status" value="1"/>
</dbReference>